<dbReference type="CDD" id="cd09111">
    <property type="entry name" value="PLDc_ymdC_like_1"/>
    <property type="match status" value="1"/>
</dbReference>
<dbReference type="Gene3D" id="3.30.870.10">
    <property type="entry name" value="Endonuclease Chain A"/>
    <property type="match status" value="2"/>
</dbReference>
<feature type="domain" description="PLD phosphodiesterase" evidence="1">
    <location>
        <begin position="162"/>
        <end position="189"/>
    </location>
</feature>
<dbReference type="PANTHER" id="PTHR21248:SF12">
    <property type="entry name" value="CARDIOLIPIN SYNTHASE C"/>
    <property type="match status" value="1"/>
</dbReference>
<sequence length="506" mass="55923">MLSALVPMILGSCTLLPVIGDKPPELALPVPDSGPLVKASRSLANGRAAGDSSFLLLNEAEEALKWRLALIDSARSSIDIQLYLWHGGTSSELLYERAIQAADRGVRVRILVDDFLLRASNVSVATLCRHHPNFEVRIFNPGRVRGSKIFGMTEMLANFNRLNRRMHNKTFTADRCMTIVGGRNIGDHYFGMDENYNFVDLDVLVAGPVVREVSDGFDKFWNDAASFPGMHLSKRDDPQLVELSRRGFKSTIEREKNGKLRGIGVGRGDWSGELAALRGEMVRGKARFIQDDPDPSKDKRVVATQLKLLTRTQQSEIRLASPYLLPSDEGVDQVAEMHARGVDFRVIVPSLAANNHAAVHGHYEKSRQALVEGGARLSEFRADPSEEVRDMVDVGGVRCERVNFHLKAVVSERDKCFIGSLNIDPRAVNINTECGLLIESPALAGEVADLLDELSSPQNSWQVKSDGKGGLTWESRGEVRSEPPSAGWVHRMMARVSGWLPIKNQL</sequence>
<dbReference type="RefSeq" id="WP_379714659.1">
    <property type="nucleotide sequence ID" value="NZ_JBHTBS010000010.1"/>
</dbReference>
<reference evidence="3" key="1">
    <citation type="journal article" date="2019" name="Int. J. Syst. Evol. Microbiol.">
        <title>The Global Catalogue of Microorganisms (GCM) 10K type strain sequencing project: providing services to taxonomists for standard genome sequencing and annotation.</title>
        <authorList>
            <consortium name="The Broad Institute Genomics Platform"/>
            <consortium name="The Broad Institute Genome Sequencing Center for Infectious Disease"/>
            <person name="Wu L."/>
            <person name="Ma J."/>
        </authorList>
    </citation>
    <scope>NUCLEOTIDE SEQUENCE [LARGE SCALE GENOMIC DNA]</scope>
    <source>
        <strain evidence="3">CGMCC 4.1467</strain>
    </source>
</reference>
<dbReference type="SMART" id="SM00155">
    <property type="entry name" value="PLDc"/>
    <property type="match status" value="2"/>
</dbReference>
<dbReference type="EMBL" id="JBHTBS010000010">
    <property type="protein sequence ID" value="MFC7338808.1"/>
    <property type="molecule type" value="Genomic_DNA"/>
</dbReference>
<evidence type="ECO:0000313" key="2">
    <source>
        <dbReference type="EMBL" id="MFC7338808.1"/>
    </source>
</evidence>
<dbReference type="PROSITE" id="PS50035">
    <property type="entry name" value="PLD"/>
    <property type="match status" value="2"/>
</dbReference>
<protein>
    <submittedName>
        <fullName evidence="2">Phospholipase D family protein</fullName>
    </submittedName>
</protein>
<organism evidence="2 3">
    <name type="scientific">Haloferula chungangensis</name>
    <dbReference type="NCBI Taxonomy" id="1048331"/>
    <lineage>
        <taxon>Bacteria</taxon>
        <taxon>Pseudomonadati</taxon>
        <taxon>Verrucomicrobiota</taxon>
        <taxon>Verrucomicrobiia</taxon>
        <taxon>Verrucomicrobiales</taxon>
        <taxon>Verrucomicrobiaceae</taxon>
        <taxon>Haloferula</taxon>
    </lineage>
</organism>
<feature type="domain" description="PLD phosphodiesterase" evidence="1">
    <location>
        <begin position="400"/>
        <end position="427"/>
    </location>
</feature>
<evidence type="ECO:0000259" key="1">
    <source>
        <dbReference type="PROSITE" id="PS50035"/>
    </source>
</evidence>
<gene>
    <name evidence="2" type="ORF">ACFQY0_16550</name>
</gene>
<comment type="caution">
    <text evidence="2">The sequence shown here is derived from an EMBL/GenBank/DDBJ whole genome shotgun (WGS) entry which is preliminary data.</text>
</comment>
<keyword evidence="3" id="KW-1185">Reference proteome</keyword>
<dbReference type="CDD" id="cd09113">
    <property type="entry name" value="PLDc_ymdC_like_2"/>
    <property type="match status" value="1"/>
</dbReference>
<evidence type="ECO:0000313" key="3">
    <source>
        <dbReference type="Proteomes" id="UP001596472"/>
    </source>
</evidence>
<dbReference type="Pfam" id="PF13091">
    <property type="entry name" value="PLDc_2"/>
    <property type="match status" value="2"/>
</dbReference>
<dbReference type="Proteomes" id="UP001596472">
    <property type="component" value="Unassembled WGS sequence"/>
</dbReference>
<dbReference type="InterPro" id="IPR025202">
    <property type="entry name" value="PLD-like_dom"/>
</dbReference>
<dbReference type="SUPFAM" id="SSF56024">
    <property type="entry name" value="Phospholipase D/nuclease"/>
    <property type="match status" value="2"/>
</dbReference>
<accession>A0ABW2L8R6</accession>
<name>A0ABW2L8R6_9BACT</name>
<dbReference type="PANTHER" id="PTHR21248">
    <property type="entry name" value="CARDIOLIPIN SYNTHASE"/>
    <property type="match status" value="1"/>
</dbReference>
<dbReference type="InterPro" id="IPR001736">
    <property type="entry name" value="PLipase_D/transphosphatidylase"/>
</dbReference>
<proteinExistence type="predicted"/>